<dbReference type="AlphaFoldDB" id="A0A1D2MDE6"/>
<keyword evidence="8" id="KW-0560">Oxidoreductase</keyword>
<comment type="caution">
    <text evidence="19">The sequence shown here is derived from an EMBL/GenBank/DDBJ whole genome shotgun (WGS) entry which is preliminary data.</text>
</comment>
<dbReference type="GO" id="GO:0051537">
    <property type="term" value="F:2 iron, 2 sulfur cluster binding"/>
    <property type="evidence" value="ECO:0007669"/>
    <property type="project" value="UniProtKB-KW"/>
</dbReference>
<keyword evidence="5" id="KW-0001">2Fe-2S</keyword>
<evidence type="ECO:0000256" key="6">
    <source>
        <dbReference type="ARBA" id="ARBA00022723"/>
    </source>
</evidence>
<evidence type="ECO:0000256" key="3">
    <source>
        <dbReference type="ARBA" id="ARBA00004972"/>
    </source>
</evidence>
<dbReference type="Pfam" id="PF00355">
    <property type="entry name" value="Rieske"/>
    <property type="match status" value="1"/>
</dbReference>
<evidence type="ECO:0000256" key="15">
    <source>
        <dbReference type="ARBA" id="ARBA00047853"/>
    </source>
</evidence>
<comment type="catalytic activity">
    <reaction evidence="15">
        <text>cholesterol + NADH + O2 + H(+) = 7-dehydrocholesterol + NAD(+) + 2 H2O</text>
        <dbReference type="Rhea" id="RHEA:51644"/>
        <dbReference type="ChEBI" id="CHEBI:15377"/>
        <dbReference type="ChEBI" id="CHEBI:15378"/>
        <dbReference type="ChEBI" id="CHEBI:15379"/>
        <dbReference type="ChEBI" id="CHEBI:16113"/>
        <dbReference type="ChEBI" id="CHEBI:17759"/>
        <dbReference type="ChEBI" id="CHEBI:57540"/>
        <dbReference type="ChEBI" id="CHEBI:57945"/>
        <dbReference type="EC" id="1.14.19.21"/>
    </reaction>
    <physiologicalReaction direction="left-to-right" evidence="15">
        <dbReference type="Rhea" id="RHEA:51645"/>
    </physiologicalReaction>
</comment>
<keyword evidence="20" id="KW-1185">Reference proteome</keyword>
<proteinExistence type="inferred from homology"/>
<evidence type="ECO:0000256" key="16">
    <source>
        <dbReference type="ARBA" id="ARBA00049548"/>
    </source>
</evidence>
<dbReference type="Gene3D" id="3.90.380.10">
    <property type="entry name" value="Naphthalene 1,2-dioxygenase Alpha Subunit, Chain A, domain 1"/>
    <property type="match status" value="1"/>
</dbReference>
<feature type="domain" description="Rieske" evidence="18">
    <location>
        <begin position="111"/>
        <end position="215"/>
    </location>
</feature>
<dbReference type="GO" id="GO:0170056">
    <property type="term" value="F:cholesterol 7-desaturase [NAD(P)H] activity"/>
    <property type="evidence" value="ECO:0007669"/>
    <property type="project" value="UniProtKB-EC"/>
</dbReference>
<evidence type="ECO:0000256" key="11">
    <source>
        <dbReference type="ARBA" id="ARBA00023136"/>
    </source>
</evidence>
<evidence type="ECO:0000256" key="17">
    <source>
        <dbReference type="SAM" id="Phobius"/>
    </source>
</evidence>
<dbReference type="OrthoDB" id="426882at2759"/>
<evidence type="ECO:0000256" key="10">
    <source>
        <dbReference type="ARBA" id="ARBA00023014"/>
    </source>
</evidence>
<organism evidence="19 20">
    <name type="scientific">Orchesella cincta</name>
    <name type="common">Springtail</name>
    <name type="synonym">Podura cincta</name>
    <dbReference type="NCBI Taxonomy" id="48709"/>
    <lineage>
        <taxon>Eukaryota</taxon>
        <taxon>Metazoa</taxon>
        <taxon>Ecdysozoa</taxon>
        <taxon>Arthropoda</taxon>
        <taxon>Hexapoda</taxon>
        <taxon>Collembola</taxon>
        <taxon>Entomobryomorpha</taxon>
        <taxon>Entomobryoidea</taxon>
        <taxon>Orchesellidae</taxon>
        <taxon>Orchesellinae</taxon>
        <taxon>Orchesella</taxon>
    </lineage>
</organism>
<keyword evidence="4 17" id="KW-0812">Transmembrane</keyword>
<comment type="subcellular location">
    <subcellularLocation>
        <location evidence="2">Membrane</location>
    </subcellularLocation>
</comment>
<evidence type="ECO:0000313" key="19">
    <source>
        <dbReference type="EMBL" id="ODM90979.1"/>
    </source>
</evidence>
<name>A0A1D2MDE6_ORCCI</name>
<dbReference type="UniPathway" id="UPA01020"/>
<evidence type="ECO:0000256" key="8">
    <source>
        <dbReference type="ARBA" id="ARBA00023002"/>
    </source>
</evidence>
<comment type="similarity">
    <text evidence="13">Belongs to the cholesterol 7-desaturase family.</text>
</comment>
<feature type="transmembrane region" description="Helical" evidence="17">
    <location>
        <begin position="36"/>
        <end position="57"/>
    </location>
</feature>
<evidence type="ECO:0000256" key="12">
    <source>
        <dbReference type="ARBA" id="ARBA00025712"/>
    </source>
</evidence>
<dbReference type="InterPro" id="IPR050584">
    <property type="entry name" value="Cholesterol_7-desaturase"/>
</dbReference>
<keyword evidence="7 17" id="KW-1133">Transmembrane helix</keyword>
<dbReference type="InterPro" id="IPR017941">
    <property type="entry name" value="Rieske_2Fe-2S"/>
</dbReference>
<dbReference type="STRING" id="48709.A0A1D2MDE6"/>
<dbReference type="GO" id="GO:0046872">
    <property type="term" value="F:metal ion binding"/>
    <property type="evidence" value="ECO:0007669"/>
    <property type="project" value="UniProtKB-KW"/>
</dbReference>
<dbReference type="EMBL" id="LJIJ01001713">
    <property type="protein sequence ID" value="ODM90979.1"/>
    <property type="molecule type" value="Genomic_DNA"/>
</dbReference>
<comment type="pathway">
    <text evidence="12">Steroid hormone biosynthesis; dafachronic acid biosynthesis.</text>
</comment>
<dbReference type="Pfam" id="PF19298">
    <property type="entry name" value="KshA_C"/>
    <property type="match status" value="1"/>
</dbReference>
<dbReference type="SUPFAM" id="SSF50022">
    <property type="entry name" value="ISP domain"/>
    <property type="match status" value="1"/>
</dbReference>
<dbReference type="OMA" id="AVYQMRR"/>
<dbReference type="InterPro" id="IPR045605">
    <property type="entry name" value="KshA-like_C"/>
</dbReference>
<reference evidence="19 20" key="1">
    <citation type="journal article" date="2016" name="Genome Biol. Evol.">
        <title>Gene Family Evolution Reflects Adaptation to Soil Environmental Stressors in the Genome of the Collembolan Orchesella cincta.</title>
        <authorList>
            <person name="Faddeeva-Vakhrusheva A."/>
            <person name="Derks M.F."/>
            <person name="Anvar S.Y."/>
            <person name="Agamennone V."/>
            <person name="Suring W."/>
            <person name="Smit S."/>
            <person name="van Straalen N.M."/>
            <person name="Roelofs D."/>
        </authorList>
    </citation>
    <scope>NUCLEOTIDE SEQUENCE [LARGE SCALE GENOMIC DNA]</scope>
    <source>
        <tissue evidence="19">Mixed pool</tissue>
    </source>
</reference>
<evidence type="ECO:0000256" key="14">
    <source>
        <dbReference type="ARBA" id="ARBA00026095"/>
    </source>
</evidence>
<dbReference type="SUPFAM" id="SSF55961">
    <property type="entry name" value="Bet v1-like"/>
    <property type="match status" value="1"/>
</dbReference>
<dbReference type="PROSITE" id="PS51296">
    <property type="entry name" value="RIESKE"/>
    <property type="match status" value="1"/>
</dbReference>
<dbReference type="GO" id="GO:0016020">
    <property type="term" value="C:membrane"/>
    <property type="evidence" value="ECO:0007669"/>
    <property type="project" value="UniProtKB-SubCell"/>
</dbReference>
<comment type="cofactor">
    <cofactor evidence="1">
        <name>Fe cation</name>
        <dbReference type="ChEBI" id="CHEBI:24875"/>
    </cofactor>
</comment>
<evidence type="ECO:0000256" key="2">
    <source>
        <dbReference type="ARBA" id="ARBA00004370"/>
    </source>
</evidence>
<protein>
    <recommendedName>
        <fullName evidence="14">cholesterol 7-desaturase</fullName>
        <ecNumber evidence="14">1.14.19.21</ecNumber>
    </recommendedName>
</protein>
<dbReference type="InterPro" id="IPR036922">
    <property type="entry name" value="Rieske_2Fe-2S_sf"/>
</dbReference>
<dbReference type="PANTHER" id="PTHR21266">
    <property type="entry name" value="IRON-SULFUR DOMAIN CONTAINING PROTEIN"/>
    <property type="match status" value="1"/>
</dbReference>
<accession>A0A1D2MDE6</accession>
<dbReference type="Proteomes" id="UP000094527">
    <property type="component" value="Unassembled WGS sequence"/>
</dbReference>
<keyword evidence="9" id="KW-0408">Iron</keyword>
<dbReference type="GO" id="GO:0008203">
    <property type="term" value="P:cholesterol metabolic process"/>
    <property type="evidence" value="ECO:0007669"/>
    <property type="project" value="InterPro"/>
</dbReference>
<dbReference type="PANTHER" id="PTHR21266:SF32">
    <property type="entry name" value="CHOLESTEROL 7-DESATURASE NVD"/>
    <property type="match status" value="1"/>
</dbReference>
<evidence type="ECO:0000256" key="4">
    <source>
        <dbReference type="ARBA" id="ARBA00022692"/>
    </source>
</evidence>
<dbReference type="CDD" id="cd03469">
    <property type="entry name" value="Rieske_RO_Alpha_N"/>
    <property type="match status" value="1"/>
</dbReference>
<evidence type="ECO:0000256" key="9">
    <source>
        <dbReference type="ARBA" id="ARBA00023004"/>
    </source>
</evidence>
<dbReference type="EC" id="1.14.19.21" evidence="14"/>
<evidence type="ECO:0000256" key="7">
    <source>
        <dbReference type="ARBA" id="ARBA00022989"/>
    </source>
</evidence>
<keyword evidence="6" id="KW-0479">Metal-binding</keyword>
<gene>
    <name evidence="19" type="ORF">Ocin01_15702</name>
</gene>
<dbReference type="Gene3D" id="2.102.10.10">
    <property type="entry name" value="Rieske [2Fe-2S] iron-sulphur domain"/>
    <property type="match status" value="1"/>
</dbReference>
<comment type="catalytic activity">
    <reaction evidence="16">
        <text>cholesterol + NADPH + O2 + H(+) = 7-dehydrocholesterol + NADP(+) + 2 H2O</text>
        <dbReference type="Rhea" id="RHEA:45024"/>
        <dbReference type="ChEBI" id="CHEBI:15377"/>
        <dbReference type="ChEBI" id="CHEBI:15378"/>
        <dbReference type="ChEBI" id="CHEBI:15379"/>
        <dbReference type="ChEBI" id="CHEBI:16113"/>
        <dbReference type="ChEBI" id="CHEBI:17759"/>
        <dbReference type="ChEBI" id="CHEBI:57783"/>
        <dbReference type="ChEBI" id="CHEBI:58349"/>
        <dbReference type="EC" id="1.14.19.21"/>
    </reaction>
    <physiologicalReaction direction="left-to-right" evidence="16">
        <dbReference type="Rhea" id="RHEA:45025"/>
    </physiologicalReaction>
</comment>
<dbReference type="GO" id="GO:0005737">
    <property type="term" value="C:cytoplasm"/>
    <property type="evidence" value="ECO:0007669"/>
    <property type="project" value="TreeGrafter"/>
</dbReference>
<evidence type="ECO:0000256" key="5">
    <source>
        <dbReference type="ARBA" id="ARBA00022714"/>
    </source>
</evidence>
<keyword evidence="11 17" id="KW-0472">Membrane</keyword>
<evidence type="ECO:0000256" key="1">
    <source>
        <dbReference type="ARBA" id="ARBA00001962"/>
    </source>
</evidence>
<evidence type="ECO:0000256" key="13">
    <source>
        <dbReference type="ARBA" id="ARBA00025729"/>
    </source>
</evidence>
<sequence>MKSTDITSQSEESSTLSEIFSLFGGLSLEDLCRWEWYYVVFFGVVSAATYFITWYLFFRPFNLFRDFTELGFEQVTKGGQYKTNAAKRNAINEYRKRRKIGDLPPSYPNGWFAIMESDELPVKTAKEVDSLGLNLVAWRGESGKCYVADAHCPHLGAHLGVGGKVHRDCIECPFHSWTFEGCTGKLTNIPYADSVPEFAKLKMWTIVEMYGFIYLWYHAENQEPTWLPDIVPEVESQTWKYRGRSEFLVACHIQEIPENGPDVAHLNVVHTSPILTGTNPTESCFEWKFLKHVWSATWTPNIEPRQHEAILSVNHHISLFNKIPFFYIQVDVRQIGPGIVLMHFETIFGRGILIQNVTPLEPLLQRVTHRFYSAPTFIHPLGLLILHGEATQISRDIRIWNRKTFINRPILTKEDKLIKSFRRWYSQFYSENSPKLDPNQWGASRKNLEF</sequence>
<comment type="pathway">
    <text evidence="3">Hormone biosynthesis.</text>
</comment>
<evidence type="ECO:0000313" key="20">
    <source>
        <dbReference type="Proteomes" id="UP000094527"/>
    </source>
</evidence>
<keyword evidence="10" id="KW-0411">Iron-sulfur</keyword>
<evidence type="ECO:0000259" key="18">
    <source>
        <dbReference type="PROSITE" id="PS51296"/>
    </source>
</evidence>